<organism evidence="2 3">
    <name type="scientific">Dysgonomonas gadei ATCC BAA-286</name>
    <dbReference type="NCBI Taxonomy" id="742766"/>
    <lineage>
        <taxon>Bacteria</taxon>
        <taxon>Pseudomonadati</taxon>
        <taxon>Bacteroidota</taxon>
        <taxon>Bacteroidia</taxon>
        <taxon>Bacteroidales</taxon>
        <taxon>Dysgonomonadaceae</taxon>
        <taxon>Dysgonomonas</taxon>
    </lineage>
</organism>
<dbReference type="eggNOG" id="ENOG502ZZ4F">
    <property type="taxonomic scope" value="Bacteria"/>
</dbReference>
<evidence type="ECO:0000256" key="1">
    <source>
        <dbReference type="SAM" id="MobiDB-lite"/>
    </source>
</evidence>
<dbReference type="Proteomes" id="UP000004913">
    <property type="component" value="Unassembled WGS sequence"/>
</dbReference>
<gene>
    <name evidence="2" type="ORF">HMPREF9455_03595</name>
</gene>
<evidence type="ECO:0008006" key="4">
    <source>
        <dbReference type="Google" id="ProtNLM"/>
    </source>
</evidence>
<comment type="caution">
    <text evidence="2">The sequence shown here is derived from an EMBL/GenBank/DDBJ whole genome shotgun (WGS) entry which is preliminary data.</text>
</comment>
<keyword evidence="3" id="KW-1185">Reference proteome</keyword>
<dbReference type="AlphaFoldDB" id="F5J2M8"/>
<proteinExistence type="predicted"/>
<sequence>MKNLIFIILCVIIATSCSNQIEEQNDNTSISVKNSETELELKEKFSRALVKVINESTESRVLIKNEALKKINFDYDVLYELIKNETLSDGNTFRGLLLNYIDLRSLERIEELFPTISLFVPVLPANSFSAETWNTANDEIAIALIDPQLNGVKIYEKNGNVELIDDDRIPIFPTIVVKVNERIATRTSDGLKSTSSVLKSANTEKQFYFIDEIFNNSENQKTTKSRGSNVNPNPTEADLPTHIKKTVDAYKHFKNSNGWQRDYSYYDLTPTKTRGTLDKSIVESIVTFQLTGNGLAALAKIGDQKDDPHHKGKHPRYGGFAGWTDGEFEFKIKIYVGNIAGFGTETFKLIRVQPSELFEPIMEITGPRYAQFTGNFNVRETVVNQPLFTWDLETFAYAIKIAVEEVDNAESQKSSITTTAEFATNFEQSSTTGESDKVGLKWGGSSKRTISTTFESTVTKGNDELGETVVSFGDDVIINDNVRTVYVYKYNGDNIYGPTYSATPHYVPNLSPNYNTGWVKLGIAPLKLY</sequence>
<dbReference type="RefSeq" id="WP_006801128.1">
    <property type="nucleotide sequence ID" value="NZ_GL891989.1"/>
</dbReference>
<dbReference type="EMBL" id="ADLV01000043">
    <property type="protein sequence ID" value="EGK00071.1"/>
    <property type="molecule type" value="Genomic_DNA"/>
</dbReference>
<dbReference type="PROSITE" id="PS51257">
    <property type="entry name" value="PROKAR_LIPOPROTEIN"/>
    <property type="match status" value="1"/>
</dbReference>
<protein>
    <recommendedName>
        <fullName evidence="4">Lipoprotein</fullName>
    </recommendedName>
</protein>
<dbReference type="OrthoDB" id="644302at2"/>
<feature type="compositionally biased region" description="Polar residues" evidence="1">
    <location>
        <begin position="219"/>
        <end position="234"/>
    </location>
</feature>
<evidence type="ECO:0000313" key="2">
    <source>
        <dbReference type="EMBL" id="EGK00071.1"/>
    </source>
</evidence>
<name>F5J2M8_9BACT</name>
<feature type="region of interest" description="Disordered" evidence="1">
    <location>
        <begin position="219"/>
        <end position="239"/>
    </location>
</feature>
<accession>F5J2M8</accession>
<reference evidence="2 3" key="1">
    <citation type="submission" date="2011-04" db="EMBL/GenBank/DDBJ databases">
        <title>The Genome Sequence of Dysgonomonas gadei ATCC BAA-286.</title>
        <authorList>
            <consortium name="The Broad Institute Genome Sequencing Platform"/>
            <person name="Earl A."/>
            <person name="Ward D."/>
            <person name="Feldgarden M."/>
            <person name="Gevers D."/>
            <person name="Pudlo N."/>
            <person name="Martens E."/>
            <person name="Allen-Vercoe E."/>
            <person name="Young S.K."/>
            <person name="Zeng Q."/>
            <person name="Gargeya S."/>
            <person name="Fitzgerald M."/>
            <person name="Haas B."/>
            <person name="Abouelleil A."/>
            <person name="Alvarado L."/>
            <person name="Arachchi H.M."/>
            <person name="Berlin A."/>
            <person name="Brown A."/>
            <person name="Chapman S.B."/>
            <person name="Chen Z."/>
            <person name="Dunbar C."/>
            <person name="Freedman E."/>
            <person name="Gearin G."/>
            <person name="Gellesch M."/>
            <person name="Goldberg J."/>
            <person name="Griggs A."/>
            <person name="Gujja S."/>
            <person name="Heiman D."/>
            <person name="Howarth C."/>
            <person name="Larson L."/>
            <person name="Lui A."/>
            <person name="MacDonald P.J.P."/>
            <person name="Mehta T."/>
            <person name="Montmayeur A."/>
            <person name="Murphy C."/>
            <person name="Neiman D."/>
            <person name="Pearson M."/>
            <person name="Priest M."/>
            <person name="Roberts A."/>
            <person name="Saif S."/>
            <person name="Shea T."/>
            <person name="Shenoy N."/>
            <person name="Sisk P."/>
            <person name="Stolte C."/>
            <person name="Sykes S."/>
            <person name="Yandava C."/>
            <person name="Wortman J."/>
            <person name="Nusbaum C."/>
            <person name="Birren B."/>
        </authorList>
    </citation>
    <scope>NUCLEOTIDE SEQUENCE [LARGE SCALE GENOMIC DNA]</scope>
    <source>
        <strain evidence="2 3">ATCC BAA-286</strain>
    </source>
</reference>
<dbReference type="HOGENOM" id="CLU_035494_0_0_10"/>
<evidence type="ECO:0000313" key="3">
    <source>
        <dbReference type="Proteomes" id="UP000004913"/>
    </source>
</evidence>